<dbReference type="EMBL" id="CP045484">
    <property type="protein sequence ID" value="QGR16682.1"/>
    <property type="molecule type" value="Genomic_DNA"/>
</dbReference>
<dbReference type="OrthoDB" id="34672at2157"/>
<evidence type="ECO:0000313" key="4">
    <source>
        <dbReference type="Proteomes" id="UP000427373"/>
    </source>
</evidence>
<reference evidence="3 4" key="1">
    <citation type="submission" date="2019-10" db="EMBL/GenBank/DDBJ databases">
        <title>Genome Sequences from Six Type Strain Members of the Archaeal Family Sulfolobaceae: Acidianus ambivalens, Acidianus infernus, Metallosphaera prunae, Stygiolobus azoricus, Sulfolobus metallicus, and Sulfurisphaera ohwakuensis.</title>
        <authorList>
            <person name="Counts J.A."/>
            <person name="Kelly R.M."/>
        </authorList>
    </citation>
    <scope>NUCLEOTIDE SEQUENCE [LARGE SCALE GENOMIC DNA]</scope>
    <source>
        <strain evidence="3 4">TA-1</strain>
    </source>
</reference>
<keyword evidence="1" id="KW-0812">Transmembrane</keyword>
<keyword evidence="1" id="KW-0472">Membrane</keyword>
<feature type="transmembrane region" description="Helical" evidence="1">
    <location>
        <begin position="7"/>
        <end position="29"/>
    </location>
</feature>
<evidence type="ECO:0000313" key="3">
    <source>
        <dbReference type="EMBL" id="QGR16682.1"/>
    </source>
</evidence>
<evidence type="ECO:0000313" key="2">
    <source>
        <dbReference type="EMBL" id="MBB5254090.1"/>
    </source>
</evidence>
<dbReference type="KEGG" id="soh:D1869_05400"/>
<evidence type="ECO:0000256" key="1">
    <source>
        <dbReference type="SAM" id="Phobius"/>
    </source>
</evidence>
<accession>A0A650CFV0</accession>
<sequence>MKAQSEYIGFVIALIIITILLIPLMFYLITISSPSAKPVNYNRLANLQINGGSVLLYYNSSNNPKYSYIIVYKPNGNFTLDAVYYIYKGGIINITTRVLAVNQYKQIIGNLPKPLVYNFTIPTQIFSYPLILQITAYNSTVFVLLQPNETAVTS</sequence>
<organism evidence="3 4">
    <name type="scientific">Sulfurisphaera ohwakuensis</name>
    <dbReference type="NCBI Taxonomy" id="69656"/>
    <lineage>
        <taxon>Archaea</taxon>
        <taxon>Thermoproteota</taxon>
        <taxon>Thermoprotei</taxon>
        <taxon>Sulfolobales</taxon>
        <taxon>Sulfolobaceae</taxon>
        <taxon>Sulfurisphaera</taxon>
    </lineage>
</organism>
<dbReference type="AlphaFoldDB" id="A0A650CFV0"/>
<dbReference type="RefSeq" id="WP_156014236.1">
    <property type="nucleotide sequence ID" value="NZ_CP045484.1"/>
</dbReference>
<keyword evidence="1" id="KW-1133">Transmembrane helix</keyword>
<protein>
    <submittedName>
        <fullName evidence="3">Uncharacterized protein</fullName>
    </submittedName>
</protein>
<evidence type="ECO:0000313" key="5">
    <source>
        <dbReference type="Proteomes" id="UP000582213"/>
    </source>
</evidence>
<dbReference type="GeneID" id="42800658"/>
<dbReference type="Proteomes" id="UP000427373">
    <property type="component" value="Chromosome"/>
</dbReference>
<proteinExistence type="predicted"/>
<name>A0A650CFV0_SULOH</name>
<dbReference type="EMBL" id="JACHFY010000010">
    <property type="protein sequence ID" value="MBB5254090.1"/>
    <property type="molecule type" value="Genomic_DNA"/>
</dbReference>
<reference evidence="2 5" key="2">
    <citation type="submission" date="2020-08" db="EMBL/GenBank/DDBJ databases">
        <title>Genomic Encyclopedia of Type Strains, Phase IV (KMG-IV): sequencing the most valuable type-strain genomes for metagenomic binning, comparative biology and taxonomic classification.</title>
        <authorList>
            <person name="Goeker M."/>
        </authorList>
    </citation>
    <scope>NUCLEOTIDE SEQUENCE [LARGE SCALE GENOMIC DNA]</scope>
    <source>
        <strain evidence="2 5">DSM 12421</strain>
    </source>
</reference>
<dbReference type="Proteomes" id="UP000582213">
    <property type="component" value="Unassembled WGS sequence"/>
</dbReference>
<gene>
    <name evidence="3" type="ORF">D1869_05400</name>
    <name evidence="2" type="ORF">HNQ62_001863</name>
</gene>
<keyword evidence="4" id="KW-1185">Reference proteome</keyword>